<feature type="region of interest" description="Disordered" evidence="10">
    <location>
        <begin position="646"/>
        <end position="732"/>
    </location>
</feature>
<dbReference type="EMBL" id="MU157912">
    <property type="protein sequence ID" value="KAF9523673.1"/>
    <property type="molecule type" value="Genomic_DNA"/>
</dbReference>
<dbReference type="InterPro" id="IPR013087">
    <property type="entry name" value="Znf_C2H2_type"/>
</dbReference>
<feature type="region of interest" description="Disordered" evidence="10">
    <location>
        <begin position="553"/>
        <end position="628"/>
    </location>
</feature>
<dbReference type="SUPFAM" id="SSF57667">
    <property type="entry name" value="beta-beta-alpha zinc fingers"/>
    <property type="match status" value="1"/>
</dbReference>
<evidence type="ECO:0000256" key="3">
    <source>
        <dbReference type="ARBA" id="ARBA00022771"/>
    </source>
</evidence>
<dbReference type="PROSITE" id="PS50157">
    <property type="entry name" value="ZINC_FINGER_C2H2_2"/>
    <property type="match status" value="2"/>
</dbReference>
<evidence type="ECO:0000256" key="1">
    <source>
        <dbReference type="ARBA" id="ARBA00004123"/>
    </source>
</evidence>
<feature type="region of interest" description="Disordered" evidence="10">
    <location>
        <begin position="1242"/>
        <end position="1272"/>
    </location>
</feature>
<feature type="domain" description="C2H2-type" evidence="11">
    <location>
        <begin position="1024"/>
        <end position="1046"/>
    </location>
</feature>
<feature type="region of interest" description="Disordered" evidence="10">
    <location>
        <begin position="181"/>
        <end position="248"/>
    </location>
</feature>
<feature type="compositionally biased region" description="Polar residues" evidence="10">
    <location>
        <begin position="153"/>
        <end position="166"/>
    </location>
</feature>
<feature type="compositionally biased region" description="Low complexity" evidence="10">
    <location>
        <begin position="681"/>
        <end position="690"/>
    </location>
</feature>
<dbReference type="PROSITE" id="PS00028">
    <property type="entry name" value="ZINC_FINGER_C2H2_1"/>
    <property type="match status" value="2"/>
</dbReference>
<dbReference type="Pfam" id="PF02200">
    <property type="entry name" value="STE"/>
    <property type="match status" value="1"/>
</dbReference>
<evidence type="ECO:0000256" key="8">
    <source>
        <dbReference type="ARBA" id="ARBA00024345"/>
    </source>
</evidence>
<dbReference type="Gene3D" id="3.30.160.60">
    <property type="entry name" value="Classic Zinc Finger"/>
    <property type="match status" value="2"/>
</dbReference>
<keyword evidence="2" id="KW-0479">Metal-binding</keyword>
<comment type="similarity">
    <text evidence="8">Belongs to the STE12 transcription factor family.</text>
</comment>
<evidence type="ECO:0000256" key="4">
    <source>
        <dbReference type="ARBA" id="ARBA00022833"/>
    </source>
</evidence>
<dbReference type="PANTHER" id="PTHR47427">
    <property type="entry name" value="PROTEIN STE12"/>
    <property type="match status" value="1"/>
</dbReference>
<dbReference type="Proteomes" id="UP000807306">
    <property type="component" value="Unassembled WGS sequence"/>
</dbReference>
<dbReference type="OrthoDB" id="1095242at2759"/>
<evidence type="ECO:0000256" key="9">
    <source>
        <dbReference type="PROSITE-ProRule" id="PRU00042"/>
    </source>
</evidence>
<name>A0A9P6E6S0_9AGAR</name>
<evidence type="ECO:0000256" key="10">
    <source>
        <dbReference type="SAM" id="MobiDB-lite"/>
    </source>
</evidence>
<keyword evidence="13" id="KW-1185">Reference proteome</keyword>
<accession>A0A9P6E6S0</accession>
<keyword evidence="4" id="KW-0862">Zinc</keyword>
<dbReference type="FunFam" id="3.30.160.60:FF:002343">
    <property type="entry name" value="Zinc finger protein 33A"/>
    <property type="match status" value="1"/>
</dbReference>
<dbReference type="PANTHER" id="PTHR47427:SF1">
    <property type="entry name" value="PROTEIN STE12"/>
    <property type="match status" value="1"/>
</dbReference>
<comment type="caution">
    <text evidence="12">The sequence shown here is derived from an EMBL/GenBank/DDBJ whole genome shotgun (WGS) entry which is preliminary data.</text>
</comment>
<dbReference type="GO" id="GO:0005634">
    <property type="term" value="C:nucleus"/>
    <property type="evidence" value="ECO:0007669"/>
    <property type="project" value="UniProtKB-SubCell"/>
</dbReference>
<feature type="compositionally biased region" description="Pro residues" evidence="10">
    <location>
        <begin position="339"/>
        <end position="351"/>
    </location>
</feature>
<feature type="compositionally biased region" description="Low complexity" evidence="10">
    <location>
        <begin position="705"/>
        <end position="716"/>
    </location>
</feature>
<evidence type="ECO:0000313" key="12">
    <source>
        <dbReference type="EMBL" id="KAF9523673.1"/>
    </source>
</evidence>
<dbReference type="InterPro" id="IPR036236">
    <property type="entry name" value="Znf_C2H2_sf"/>
</dbReference>
<feature type="compositionally biased region" description="Low complexity" evidence="10">
    <location>
        <begin position="293"/>
        <end position="303"/>
    </location>
</feature>
<dbReference type="GO" id="GO:1990527">
    <property type="term" value="C:Tec1p-Ste12p-Dig1p complex"/>
    <property type="evidence" value="ECO:0007669"/>
    <property type="project" value="TreeGrafter"/>
</dbReference>
<feature type="compositionally biased region" description="Low complexity" evidence="10">
    <location>
        <begin position="578"/>
        <end position="588"/>
    </location>
</feature>
<feature type="compositionally biased region" description="Low complexity" evidence="10">
    <location>
        <begin position="189"/>
        <end position="229"/>
    </location>
</feature>
<feature type="region of interest" description="Disordered" evidence="10">
    <location>
        <begin position="142"/>
        <end position="166"/>
    </location>
</feature>
<feature type="compositionally biased region" description="Low complexity" evidence="10">
    <location>
        <begin position="9"/>
        <end position="30"/>
    </location>
</feature>
<feature type="compositionally biased region" description="Polar residues" evidence="10">
    <location>
        <begin position="1376"/>
        <end position="1392"/>
    </location>
</feature>
<organism evidence="12 13">
    <name type="scientific">Crepidotus variabilis</name>
    <dbReference type="NCBI Taxonomy" id="179855"/>
    <lineage>
        <taxon>Eukaryota</taxon>
        <taxon>Fungi</taxon>
        <taxon>Dikarya</taxon>
        <taxon>Basidiomycota</taxon>
        <taxon>Agaricomycotina</taxon>
        <taxon>Agaricomycetes</taxon>
        <taxon>Agaricomycetidae</taxon>
        <taxon>Agaricales</taxon>
        <taxon>Agaricineae</taxon>
        <taxon>Crepidotaceae</taxon>
        <taxon>Crepidotus</taxon>
    </lineage>
</organism>
<feature type="compositionally biased region" description="Polar residues" evidence="10">
    <location>
        <begin position="42"/>
        <end position="51"/>
    </location>
</feature>
<reference evidence="12" key="1">
    <citation type="submission" date="2020-11" db="EMBL/GenBank/DDBJ databases">
        <authorList>
            <consortium name="DOE Joint Genome Institute"/>
            <person name="Ahrendt S."/>
            <person name="Riley R."/>
            <person name="Andreopoulos W."/>
            <person name="Labutti K."/>
            <person name="Pangilinan J."/>
            <person name="Ruiz-Duenas F.J."/>
            <person name="Barrasa J.M."/>
            <person name="Sanchez-Garcia M."/>
            <person name="Camarero S."/>
            <person name="Miyauchi S."/>
            <person name="Serrano A."/>
            <person name="Linde D."/>
            <person name="Babiker R."/>
            <person name="Drula E."/>
            <person name="Ayuso-Fernandez I."/>
            <person name="Pacheco R."/>
            <person name="Padilla G."/>
            <person name="Ferreira P."/>
            <person name="Barriuso J."/>
            <person name="Kellner H."/>
            <person name="Castanera R."/>
            <person name="Alfaro M."/>
            <person name="Ramirez L."/>
            <person name="Pisabarro A.G."/>
            <person name="Kuo A."/>
            <person name="Tritt A."/>
            <person name="Lipzen A."/>
            <person name="He G."/>
            <person name="Yan M."/>
            <person name="Ng V."/>
            <person name="Cullen D."/>
            <person name="Martin F."/>
            <person name="Rosso M.-N."/>
            <person name="Henrissat B."/>
            <person name="Hibbett D."/>
            <person name="Martinez A.T."/>
            <person name="Grigoriev I.V."/>
        </authorList>
    </citation>
    <scope>NUCLEOTIDE SEQUENCE</scope>
    <source>
        <strain evidence="12">CBS 506.95</strain>
    </source>
</reference>
<dbReference type="GO" id="GO:0008270">
    <property type="term" value="F:zinc ion binding"/>
    <property type="evidence" value="ECO:0007669"/>
    <property type="project" value="UniProtKB-KW"/>
</dbReference>
<dbReference type="GO" id="GO:0003700">
    <property type="term" value="F:DNA-binding transcription factor activity"/>
    <property type="evidence" value="ECO:0007669"/>
    <property type="project" value="InterPro"/>
</dbReference>
<evidence type="ECO:0000256" key="6">
    <source>
        <dbReference type="ARBA" id="ARBA00023163"/>
    </source>
</evidence>
<evidence type="ECO:0000256" key="2">
    <source>
        <dbReference type="ARBA" id="ARBA00022723"/>
    </source>
</evidence>
<dbReference type="SMART" id="SM00424">
    <property type="entry name" value="STE"/>
    <property type="match status" value="1"/>
</dbReference>
<feature type="region of interest" description="Disordered" evidence="10">
    <location>
        <begin position="92"/>
        <end position="111"/>
    </location>
</feature>
<feature type="compositionally biased region" description="Low complexity" evidence="10">
    <location>
        <begin position="1352"/>
        <end position="1368"/>
    </location>
</feature>
<dbReference type="SMART" id="SM00355">
    <property type="entry name" value="ZnF_C2H2"/>
    <property type="match status" value="2"/>
</dbReference>
<feature type="region of interest" description="Disordered" evidence="10">
    <location>
        <begin position="1076"/>
        <end position="1097"/>
    </location>
</feature>
<feature type="region of interest" description="Disordered" evidence="10">
    <location>
        <begin position="1"/>
        <end position="87"/>
    </location>
</feature>
<feature type="compositionally biased region" description="Low complexity" evidence="10">
    <location>
        <begin position="326"/>
        <end position="338"/>
    </location>
</feature>
<feature type="compositionally biased region" description="Polar residues" evidence="10">
    <location>
        <begin position="68"/>
        <end position="81"/>
    </location>
</feature>
<feature type="compositionally biased region" description="Low complexity" evidence="10">
    <location>
        <begin position="53"/>
        <end position="67"/>
    </location>
</feature>
<evidence type="ECO:0000256" key="7">
    <source>
        <dbReference type="ARBA" id="ARBA00023242"/>
    </source>
</evidence>
<protein>
    <recommendedName>
        <fullName evidence="11">C2H2-type domain-containing protein</fullName>
    </recommendedName>
</protein>
<keyword evidence="7" id="KW-0539">Nucleus</keyword>
<feature type="compositionally biased region" description="Basic and acidic residues" evidence="10">
    <location>
        <begin position="99"/>
        <end position="108"/>
    </location>
</feature>
<dbReference type="Pfam" id="PF00096">
    <property type="entry name" value="zf-C2H2"/>
    <property type="match status" value="2"/>
</dbReference>
<dbReference type="InterPro" id="IPR003120">
    <property type="entry name" value="Ste12"/>
</dbReference>
<evidence type="ECO:0000259" key="11">
    <source>
        <dbReference type="PROSITE" id="PS50157"/>
    </source>
</evidence>
<feature type="region of interest" description="Disordered" evidence="10">
    <location>
        <begin position="1314"/>
        <end position="1415"/>
    </location>
</feature>
<keyword evidence="5" id="KW-0805">Transcription regulation</keyword>
<feature type="compositionally biased region" description="Gly residues" evidence="10">
    <location>
        <begin position="589"/>
        <end position="598"/>
    </location>
</feature>
<dbReference type="InterPro" id="IPR052127">
    <property type="entry name" value="STE12_transcription_factor"/>
</dbReference>
<gene>
    <name evidence="12" type="ORF">CPB83DRAFT_862455</name>
</gene>
<keyword evidence="3 9" id="KW-0863">Zinc-finger</keyword>
<evidence type="ECO:0000313" key="13">
    <source>
        <dbReference type="Proteomes" id="UP000807306"/>
    </source>
</evidence>
<keyword evidence="6" id="KW-0804">Transcription</keyword>
<comment type="subcellular location">
    <subcellularLocation>
        <location evidence="1">Nucleus</location>
    </subcellularLocation>
</comment>
<feature type="domain" description="C2H2-type" evidence="11">
    <location>
        <begin position="994"/>
        <end position="1023"/>
    </location>
</feature>
<evidence type="ECO:0000256" key="5">
    <source>
        <dbReference type="ARBA" id="ARBA00023015"/>
    </source>
</evidence>
<sequence length="1473" mass="154834">MDRKDSSSIHHNSQQMQHQSYSHSQPHHSQTYPIPNGHQHYGQGNATQSRRFTAAANSVPAASSSTTHYSLNGHHQQNHPSPFSAPILQVSTSNTSVHSEFDPNERTARPGNAHVHTQFHSAIGHNHGGSSGNGLLGVGHRSHGGGDIDVMETPTTTTSRAGNALNGSATALVSEGMSSFEMDHGDEMSSYSGHPSSSSNGPPSQPSSNQTPQSQSQSTSQPSSAASSSGRPNQAQSIHPSQQIDSSASFTATQGLSRALTPLEQERLAHLDRLKFFLATAPSRWDSGGDGADGANATGSNGNPPSTAEEFTVPPYPPNGGGPNGSGMPAYSSSAYPPSSYPPSYPPPPGSYPSNSYPPSLMDPYGLTPSLASHTLATHSPTHPALNRFLLPNQEFVSCVLWNGLYHITGTDIVRALVFRFEAFGRPVRNMKKFEEGVFSDLRNLKPGIDACLEEPKSPFLDLLFKFQCIRTQKKQKVFYWFSVPHDRLFLDALERDLKREKMGLEATTQIVGEPAQSFTYDPKRSLYEQFSKMQGARDGEDELEMAVRKIGEAGNEEDSQDGQEGGSPGGDDESGGEDVVMGDVSAVAGGGGGGVAQGGIRKKKSGSSRKDMKERKRSGPAALQGPNASQFLPFFSIFEGSPTYKQRRKKGAKGGGASASAVGSANVRQASVSGDEYGMQQTQQQLPQPEYERGRSMYHHPYGSAASSRYSSAHSHLSHSRDSSVHSHHSRASSTYSSMYDFDAQSTGSGHGHYSSSTFDDTYGGGDIGNLSGGETNGNGIVRGQKPHPIMVGVGGGTGTGGNGGIDAPIYFTEPQAIHSQAGLHQPYGTSHHVYAPQASAHAQVHTLHARGRSLDLATSVMRANSMGDDLRVDPPSHGALSAGYMHSTFADAAAAAVNASLGGMPGLNSAASSNSAISGLMTTTSGAALASASTAGTSVLAEDDLRATSLNGAHDMNGPTSSQPNLTPPGAMGSSGMAQYEALSADGKVRAFVCPLYSCGRLFKRMEHLKRHLRTHTMERPFACQKCGKRFSRSDNLTQHLRTHERVGMPGGGTSTGTGATSGGGVSAGVLSTRSNGLDVGDEGDIGSGNEEAGRMSTIPATGVRAASESGDEEHRGFSVYQQPGMELYGSASGNFDLGNFLGGTGSATTTGSGGTGNFGLGNLDAQMCEVEIVASGVQDVHGDEEGLLMRTVDSAMLYPVHTQSSQPGTEEYYGPSATGTQSYPNGEAAAAASAAAQWARTQAQAGHGSPAFSTLSEPSPPHPGSVIPHRMSMRSTSVFGNEYPAAASMSAPSHKQSFDLNSMYPSGMFDDSIPGGIGPTRRHRSVTPSLNKNGEMRRPTTSGGSDFGSPASVHSSLSSVSGQSSRGYHPYAYSNSNSRAGSTTNSPQVHSVPLRSESRGSSYSGNGGSANVGGMLHEQMRHLMSMQDDGMMRTDSPAQFGSAMESPAQFNEDLPPMPTNITYENYHYPH</sequence>
<proteinExistence type="inferred from homology"/>
<dbReference type="GO" id="GO:1990526">
    <property type="term" value="C:Ste12p-Dig1p-Dig2p complex"/>
    <property type="evidence" value="ECO:0007669"/>
    <property type="project" value="TreeGrafter"/>
</dbReference>
<feature type="region of interest" description="Disordered" evidence="10">
    <location>
        <begin position="282"/>
        <end position="357"/>
    </location>
</feature>
<feature type="compositionally biased region" description="Polar residues" evidence="10">
    <location>
        <begin position="230"/>
        <end position="248"/>
    </location>
</feature>